<dbReference type="EMBL" id="KZ995718">
    <property type="protein sequence ID" value="RKO90113.1"/>
    <property type="molecule type" value="Genomic_DNA"/>
</dbReference>
<feature type="region of interest" description="Disordered" evidence="1">
    <location>
        <begin position="186"/>
        <end position="263"/>
    </location>
</feature>
<evidence type="ECO:0000313" key="2">
    <source>
        <dbReference type="EMBL" id="RKO90113.1"/>
    </source>
</evidence>
<dbReference type="AlphaFoldDB" id="A0A4P9WEI1"/>
<accession>A0A4P9WEI1</accession>
<proteinExistence type="predicted"/>
<sequence length="280" mass="30516">MLFLASGAIYRQLLDCRNGVISFLSEALPRIQSDRLALIAASPDAHIPPLAHLTIYVRSGPNKAGAAIVERFGFLPIHDYLESPAGRDVNIEMFDASLRRFEDIQHEVHGGECPFGAFVAPLDKLFKGNLGDRDGKPSCSRIIFKFTIRKLHHSPTSLILISSVFRHRVALPSAFGHITIRPRRSNSTLSHTESLIRSTSALPPFSGGDDWRPPSGPHGSRPTEVKTGEVKGSGERGSPTPKDGNPDDLAASGGVQTVSTPFHHVAPRGRHRLMTMWCPA</sequence>
<gene>
    <name evidence="2" type="ORF">BDK51DRAFT_45401</name>
</gene>
<organism evidence="2 3">
    <name type="scientific">Blyttiomyces helicus</name>
    <dbReference type="NCBI Taxonomy" id="388810"/>
    <lineage>
        <taxon>Eukaryota</taxon>
        <taxon>Fungi</taxon>
        <taxon>Fungi incertae sedis</taxon>
        <taxon>Chytridiomycota</taxon>
        <taxon>Chytridiomycota incertae sedis</taxon>
        <taxon>Chytridiomycetes</taxon>
        <taxon>Chytridiomycetes incertae sedis</taxon>
        <taxon>Blyttiomyces</taxon>
    </lineage>
</organism>
<reference evidence="3" key="1">
    <citation type="journal article" date="2018" name="Nat. Microbiol.">
        <title>Leveraging single-cell genomics to expand the fungal tree of life.</title>
        <authorList>
            <person name="Ahrendt S.R."/>
            <person name="Quandt C.A."/>
            <person name="Ciobanu D."/>
            <person name="Clum A."/>
            <person name="Salamov A."/>
            <person name="Andreopoulos B."/>
            <person name="Cheng J.F."/>
            <person name="Woyke T."/>
            <person name="Pelin A."/>
            <person name="Henrissat B."/>
            <person name="Reynolds N.K."/>
            <person name="Benny G.L."/>
            <person name="Smith M.E."/>
            <person name="James T.Y."/>
            <person name="Grigoriev I.V."/>
        </authorList>
    </citation>
    <scope>NUCLEOTIDE SEQUENCE [LARGE SCALE GENOMIC DNA]</scope>
</reference>
<protein>
    <submittedName>
        <fullName evidence="2">Uncharacterized protein</fullName>
    </submittedName>
</protein>
<name>A0A4P9WEI1_9FUNG</name>
<evidence type="ECO:0000313" key="3">
    <source>
        <dbReference type="Proteomes" id="UP000269721"/>
    </source>
</evidence>
<keyword evidence="3" id="KW-1185">Reference proteome</keyword>
<dbReference type="Proteomes" id="UP000269721">
    <property type="component" value="Unassembled WGS sequence"/>
</dbReference>
<feature type="compositionally biased region" description="Basic and acidic residues" evidence="1">
    <location>
        <begin position="221"/>
        <end position="234"/>
    </location>
</feature>
<feature type="compositionally biased region" description="Polar residues" evidence="1">
    <location>
        <begin position="186"/>
        <end position="201"/>
    </location>
</feature>
<evidence type="ECO:0000256" key="1">
    <source>
        <dbReference type="SAM" id="MobiDB-lite"/>
    </source>
</evidence>